<gene>
    <name evidence="2" type="ORF">QRT04_06035</name>
</gene>
<dbReference type="RefSeq" id="WP_289454260.1">
    <property type="nucleotide sequence ID" value="NZ_JAUCGQ010000001.1"/>
</dbReference>
<dbReference type="InterPro" id="IPR036388">
    <property type="entry name" value="WH-like_DNA-bd_sf"/>
</dbReference>
<feature type="domain" description="HTH marR-type" evidence="1">
    <location>
        <begin position="9"/>
        <end position="141"/>
    </location>
</feature>
<dbReference type="PANTHER" id="PTHR33164:SF57">
    <property type="entry name" value="MARR-FAMILY TRANSCRIPTIONAL REGULATOR"/>
    <property type="match status" value="1"/>
</dbReference>
<dbReference type="PROSITE" id="PS50995">
    <property type="entry name" value="HTH_MARR_2"/>
    <property type="match status" value="1"/>
</dbReference>
<sequence length="155" mass="17055">MFTTGTSSEQAVLRSLEAIVRAMREAAFLVSRDLPCSRGSIPAVRLLSLNGPLQVGELADLLHVDTSVASRQVGQLVDDGYAERVEDPHDRRVRRLRLTPAGEVLAAHLHEVVELRMQELFADWTPDEVDEAARSLDRVARSVQALTRAGARHPA</sequence>
<dbReference type="Pfam" id="PF12802">
    <property type="entry name" value="MarR_2"/>
    <property type="match status" value="1"/>
</dbReference>
<name>A0ABT7SE60_9CELL</name>
<dbReference type="PANTHER" id="PTHR33164">
    <property type="entry name" value="TRANSCRIPTIONAL REGULATOR, MARR FAMILY"/>
    <property type="match status" value="1"/>
</dbReference>
<dbReference type="SUPFAM" id="SSF46785">
    <property type="entry name" value="Winged helix' DNA-binding domain"/>
    <property type="match status" value="1"/>
</dbReference>
<evidence type="ECO:0000313" key="3">
    <source>
        <dbReference type="Proteomes" id="UP001529338"/>
    </source>
</evidence>
<proteinExistence type="predicted"/>
<keyword evidence="3" id="KW-1185">Reference proteome</keyword>
<dbReference type="EMBL" id="JAUCGQ010000001">
    <property type="protein sequence ID" value="MDM7854486.1"/>
    <property type="molecule type" value="Genomic_DNA"/>
</dbReference>
<dbReference type="InterPro" id="IPR039422">
    <property type="entry name" value="MarR/SlyA-like"/>
</dbReference>
<dbReference type="InterPro" id="IPR000835">
    <property type="entry name" value="HTH_MarR-typ"/>
</dbReference>
<dbReference type="InterPro" id="IPR036390">
    <property type="entry name" value="WH_DNA-bd_sf"/>
</dbReference>
<evidence type="ECO:0000259" key="1">
    <source>
        <dbReference type="PROSITE" id="PS50995"/>
    </source>
</evidence>
<dbReference type="SMART" id="SM00347">
    <property type="entry name" value="HTH_MARR"/>
    <property type="match status" value="1"/>
</dbReference>
<protein>
    <submittedName>
        <fullName evidence="2">MarR family transcriptional regulator</fullName>
    </submittedName>
</protein>
<evidence type="ECO:0000313" key="2">
    <source>
        <dbReference type="EMBL" id="MDM7854486.1"/>
    </source>
</evidence>
<dbReference type="Gene3D" id="1.10.10.10">
    <property type="entry name" value="Winged helix-like DNA-binding domain superfamily/Winged helix DNA-binding domain"/>
    <property type="match status" value="1"/>
</dbReference>
<accession>A0ABT7SE60</accession>
<comment type="caution">
    <text evidence="2">The sequence shown here is derived from an EMBL/GenBank/DDBJ whole genome shotgun (WGS) entry which is preliminary data.</text>
</comment>
<reference evidence="2 3" key="1">
    <citation type="submission" date="2023-06" db="EMBL/GenBank/DDBJ databases">
        <title>Cellulomonas sp. MW4 Whole genome sequence.</title>
        <authorList>
            <person name="Park S."/>
        </authorList>
    </citation>
    <scope>NUCLEOTIDE SEQUENCE [LARGE SCALE GENOMIC DNA]</scope>
    <source>
        <strain evidence="2 3">MW4</strain>
    </source>
</reference>
<dbReference type="Proteomes" id="UP001529338">
    <property type="component" value="Unassembled WGS sequence"/>
</dbReference>
<dbReference type="PRINTS" id="PR00598">
    <property type="entry name" value="HTHMARR"/>
</dbReference>
<organism evidence="2 3">
    <name type="scientific">Cellulomonas alba</name>
    <dbReference type="NCBI Taxonomy" id="3053467"/>
    <lineage>
        <taxon>Bacteria</taxon>
        <taxon>Bacillati</taxon>
        <taxon>Actinomycetota</taxon>
        <taxon>Actinomycetes</taxon>
        <taxon>Micrococcales</taxon>
        <taxon>Cellulomonadaceae</taxon>
        <taxon>Cellulomonas</taxon>
    </lineage>
</organism>